<proteinExistence type="inferred from homology"/>
<accession>A0A5C3PWT9</accession>
<keyword evidence="3 6" id="KW-0134">Cell wall</keyword>
<comment type="subcellular location">
    <subcellularLocation>
        <location evidence="1 6">Secreted</location>
        <location evidence="1 6">Cell wall</location>
    </subcellularLocation>
</comment>
<evidence type="ECO:0000256" key="3">
    <source>
        <dbReference type="ARBA" id="ARBA00022512"/>
    </source>
</evidence>
<name>A0A5C3PWT9_9APHY</name>
<sequence>MVFARALILAALPLLAVATAIQGRGGSPPASGAECCETVEKASDPSATAVLGLLGIVLDDLNVLVGLNCSPITVIGSSGCSDTTVTCTDNSHGGLINIGCLPITL</sequence>
<dbReference type="Pfam" id="PF01185">
    <property type="entry name" value="Hydrophobin"/>
    <property type="match status" value="1"/>
</dbReference>
<evidence type="ECO:0000313" key="7">
    <source>
        <dbReference type="EMBL" id="TFK93199.1"/>
    </source>
</evidence>
<reference evidence="7 8" key="1">
    <citation type="journal article" date="2019" name="Nat. Ecol. Evol.">
        <title>Megaphylogeny resolves global patterns of mushroom evolution.</title>
        <authorList>
            <person name="Varga T."/>
            <person name="Krizsan K."/>
            <person name="Foldi C."/>
            <person name="Dima B."/>
            <person name="Sanchez-Garcia M."/>
            <person name="Sanchez-Ramirez S."/>
            <person name="Szollosi G.J."/>
            <person name="Szarkandi J.G."/>
            <person name="Papp V."/>
            <person name="Albert L."/>
            <person name="Andreopoulos W."/>
            <person name="Angelini C."/>
            <person name="Antonin V."/>
            <person name="Barry K.W."/>
            <person name="Bougher N.L."/>
            <person name="Buchanan P."/>
            <person name="Buyck B."/>
            <person name="Bense V."/>
            <person name="Catcheside P."/>
            <person name="Chovatia M."/>
            <person name="Cooper J."/>
            <person name="Damon W."/>
            <person name="Desjardin D."/>
            <person name="Finy P."/>
            <person name="Geml J."/>
            <person name="Haridas S."/>
            <person name="Hughes K."/>
            <person name="Justo A."/>
            <person name="Karasinski D."/>
            <person name="Kautmanova I."/>
            <person name="Kiss B."/>
            <person name="Kocsube S."/>
            <person name="Kotiranta H."/>
            <person name="LaButti K.M."/>
            <person name="Lechner B.E."/>
            <person name="Liimatainen K."/>
            <person name="Lipzen A."/>
            <person name="Lukacs Z."/>
            <person name="Mihaltcheva S."/>
            <person name="Morgado L.N."/>
            <person name="Niskanen T."/>
            <person name="Noordeloos M.E."/>
            <person name="Ohm R.A."/>
            <person name="Ortiz-Santana B."/>
            <person name="Ovrebo C."/>
            <person name="Racz N."/>
            <person name="Riley R."/>
            <person name="Savchenko A."/>
            <person name="Shiryaev A."/>
            <person name="Soop K."/>
            <person name="Spirin V."/>
            <person name="Szebenyi C."/>
            <person name="Tomsovsky M."/>
            <person name="Tulloss R.E."/>
            <person name="Uehling J."/>
            <person name="Grigoriev I.V."/>
            <person name="Vagvolgyi C."/>
            <person name="Papp T."/>
            <person name="Martin F.M."/>
            <person name="Miettinen O."/>
            <person name="Hibbett D.S."/>
            <person name="Nagy L.G."/>
        </authorList>
    </citation>
    <scope>NUCLEOTIDE SEQUENCE [LARGE SCALE GENOMIC DNA]</scope>
    <source>
        <strain evidence="7 8">HHB13444</strain>
    </source>
</reference>
<evidence type="ECO:0000256" key="6">
    <source>
        <dbReference type="RuleBase" id="RU365009"/>
    </source>
</evidence>
<dbReference type="GO" id="GO:0005199">
    <property type="term" value="F:structural constituent of cell wall"/>
    <property type="evidence" value="ECO:0007669"/>
    <property type="project" value="InterPro"/>
</dbReference>
<gene>
    <name evidence="7" type="ORF">K466DRAFT_581153</name>
</gene>
<dbReference type="CDD" id="cd23507">
    <property type="entry name" value="hydrophobin_I"/>
    <property type="match status" value="1"/>
</dbReference>
<feature type="signal peptide" evidence="6">
    <location>
        <begin position="1"/>
        <end position="18"/>
    </location>
</feature>
<dbReference type="EMBL" id="ML210985">
    <property type="protein sequence ID" value="TFK93199.1"/>
    <property type="molecule type" value="Genomic_DNA"/>
</dbReference>
<evidence type="ECO:0000256" key="2">
    <source>
        <dbReference type="ARBA" id="ARBA00010446"/>
    </source>
</evidence>
<evidence type="ECO:0000256" key="1">
    <source>
        <dbReference type="ARBA" id="ARBA00004191"/>
    </source>
</evidence>
<evidence type="ECO:0000256" key="5">
    <source>
        <dbReference type="ARBA" id="ARBA00023157"/>
    </source>
</evidence>
<feature type="chain" id="PRO_5023033461" description="Hydrophobin" evidence="6">
    <location>
        <begin position="19"/>
        <end position="105"/>
    </location>
</feature>
<keyword evidence="8" id="KW-1185">Reference proteome</keyword>
<dbReference type="SMART" id="SM00075">
    <property type="entry name" value="HYDRO"/>
    <property type="match status" value="1"/>
</dbReference>
<comment type="similarity">
    <text evidence="2 6">Belongs to the fungal hydrophobin family.</text>
</comment>
<organism evidence="7 8">
    <name type="scientific">Polyporus arcularius HHB13444</name>
    <dbReference type="NCBI Taxonomy" id="1314778"/>
    <lineage>
        <taxon>Eukaryota</taxon>
        <taxon>Fungi</taxon>
        <taxon>Dikarya</taxon>
        <taxon>Basidiomycota</taxon>
        <taxon>Agaricomycotina</taxon>
        <taxon>Agaricomycetes</taxon>
        <taxon>Polyporales</taxon>
        <taxon>Polyporaceae</taxon>
        <taxon>Polyporus</taxon>
    </lineage>
</organism>
<dbReference type="GO" id="GO:0009277">
    <property type="term" value="C:fungal-type cell wall"/>
    <property type="evidence" value="ECO:0007669"/>
    <property type="project" value="InterPro"/>
</dbReference>
<keyword evidence="6" id="KW-0732">Signal</keyword>
<dbReference type="InParanoid" id="A0A5C3PWT9"/>
<dbReference type="STRING" id="1314778.A0A5C3PWT9"/>
<keyword evidence="4 6" id="KW-0964">Secreted</keyword>
<dbReference type="Proteomes" id="UP000308197">
    <property type="component" value="Unassembled WGS sequence"/>
</dbReference>
<dbReference type="AlphaFoldDB" id="A0A5C3PWT9"/>
<evidence type="ECO:0000313" key="8">
    <source>
        <dbReference type="Proteomes" id="UP000308197"/>
    </source>
</evidence>
<keyword evidence="5 6" id="KW-1015">Disulfide bond</keyword>
<protein>
    <recommendedName>
        <fullName evidence="6">Hydrophobin</fullName>
    </recommendedName>
</protein>
<evidence type="ECO:0000256" key="4">
    <source>
        <dbReference type="ARBA" id="ARBA00022525"/>
    </source>
</evidence>
<dbReference type="InterPro" id="IPR001338">
    <property type="entry name" value="Class_I_Hydrophobin"/>
</dbReference>